<dbReference type="Proteomes" id="UP001055940">
    <property type="component" value="Chromosome"/>
</dbReference>
<feature type="transmembrane region" description="Helical" evidence="6">
    <location>
        <begin position="203"/>
        <end position="221"/>
    </location>
</feature>
<feature type="transmembrane region" description="Helical" evidence="6">
    <location>
        <begin position="370"/>
        <end position="392"/>
    </location>
</feature>
<evidence type="ECO:0000256" key="3">
    <source>
        <dbReference type="ARBA" id="ARBA00022989"/>
    </source>
</evidence>
<feature type="transmembrane region" description="Helical" evidence="6">
    <location>
        <begin position="337"/>
        <end position="358"/>
    </location>
</feature>
<dbReference type="CDD" id="cd06174">
    <property type="entry name" value="MFS"/>
    <property type="match status" value="1"/>
</dbReference>
<dbReference type="InterPro" id="IPR020846">
    <property type="entry name" value="MFS_dom"/>
</dbReference>
<evidence type="ECO:0000256" key="2">
    <source>
        <dbReference type="ARBA" id="ARBA00022692"/>
    </source>
</evidence>
<name>A0ABY5D967_9ACTN</name>
<gene>
    <name evidence="8" type="ORF">NE857_30930</name>
</gene>
<evidence type="ECO:0000259" key="7">
    <source>
        <dbReference type="PROSITE" id="PS50850"/>
    </source>
</evidence>
<dbReference type="EMBL" id="CP099837">
    <property type="protein sequence ID" value="USY19603.1"/>
    <property type="molecule type" value="Genomic_DNA"/>
</dbReference>
<organism evidence="8 9">
    <name type="scientific">Nocardiopsis exhalans</name>
    <dbReference type="NCBI Taxonomy" id="163604"/>
    <lineage>
        <taxon>Bacteria</taxon>
        <taxon>Bacillati</taxon>
        <taxon>Actinomycetota</taxon>
        <taxon>Actinomycetes</taxon>
        <taxon>Streptosporangiales</taxon>
        <taxon>Nocardiopsidaceae</taxon>
        <taxon>Nocardiopsis</taxon>
    </lineage>
</organism>
<feature type="region of interest" description="Disordered" evidence="5">
    <location>
        <begin position="1"/>
        <end position="36"/>
    </location>
</feature>
<sequence>MPTTPSAEEPSSGPAQPAPAPPAAPPGAPPAAPPGTESGRFSLLSRLSAYTLISTAADFAFGAVFVTVILARGADPWAVGLILAGGHLIGLVMEAPSGALGDRYGHRRLLTLGLLVWGTGFVALGLADGLVLTVVGVCLGNIGMSLKSGTLNAILINRVGEHDRNNRITRIVRVGAVSTRVGSVLGAASVMVAGTWVTADTMIAAGGVLVLLLAVLAPVCFPPTPAQPDRRIGAIVLESVVLVATRRFAPLVVLALSLMSATMLLVVSWQPMLLAEYGGEDVRLNGLVMLLMTVSLTAGAVCARWVNRDRPHVWGSVASMGIGLPLVLAAYDVVPLVAGLVVAEFLIGLVGVLSGVWAQLMFTDANRNTMFSAVTVVTLLGSALTTSSFGWMWDLWGIPAAVSVLAVFAFVCALVALFLARIFPESADFTWAVRQNRAAARD</sequence>
<dbReference type="Pfam" id="PF07690">
    <property type="entry name" value="MFS_1"/>
    <property type="match status" value="1"/>
</dbReference>
<feature type="transmembrane region" description="Helical" evidence="6">
    <location>
        <begin position="287"/>
        <end position="306"/>
    </location>
</feature>
<dbReference type="InterPro" id="IPR011701">
    <property type="entry name" value="MFS"/>
</dbReference>
<feature type="compositionally biased region" description="Low complexity" evidence="5">
    <location>
        <begin position="1"/>
        <end position="15"/>
    </location>
</feature>
<feature type="transmembrane region" description="Helical" evidence="6">
    <location>
        <begin position="109"/>
        <end position="127"/>
    </location>
</feature>
<keyword evidence="4 6" id="KW-0472">Membrane</keyword>
<protein>
    <submittedName>
        <fullName evidence="8">MFS transporter</fullName>
    </submittedName>
</protein>
<keyword evidence="2 6" id="KW-0812">Transmembrane</keyword>
<evidence type="ECO:0000313" key="9">
    <source>
        <dbReference type="Proteomes" id="UP001055940"/>
    </source>
</evidence>
<dbReference type="InterPro" id="IPR053160">
    <property type="entry name" value="MFS_DHA3_Transporter"/>
</dbReference>
<feature type="transmembrane region" description="Helical" evidence="6">
    <location>
        <begin position="177"/>
        <end position="197"/>
    </location>
</feature>
<dbReference type="SUPFAM" id="SSF103473">
    <property type="entry name" value="MFS general substrate transporter"/>
    <property type="match status" value="1"/>
</dbReference>
<comment type="subcellular location">
    <subcellularLocation>
        <location evidence="1">Cell membrane</location>
        <topology evidence="1">Multi-pass membrane protein</topology>
    </subcellularLocation>
</comment>
<feature type="transmembrane region" description="Helical" evidence="6">
    <location>
        <begin position="313"/>
        <end position="331"/>
    </location>
</feature>
<dbReference type="PANTHER" id="PTHR23530">
    <property type="entry name" value="TRANSPORT PROTEIN-RELATED"/>
    <property type="match status" value="1"/>
</dbReference>
<dbReference type="InterPro" id="IPR036259">
    <property type="entry name" value="MFS_trans_sf"/>
</dbReference>
<keyword evidence="3 6" id="KW-1133">Transmembrane helix</keyword>
<proteinExistence type="predicted"/>
<dbReference type="RefSeq" id="WP_254418799.1">
    <property type="nucleotide sequence ID" value="NZ_BAAAJB010000092.1"/>
</dbReference>
<accession>A0ABY5D967</accession>
<evidence type="ECO:0000256" key="5">
    <source>
        <dbReference type="SAM" id="MobiDB-lite"/>
    </source>
</evidence>
<feature type="domain" description="Major facilitator superfamily (MFS) profile" evidence="7">
    <location>
        <begin position="43"/>
        <end position="427"/>
    </location>
</feature>
<feature type="transmembrane region" description="Helical" evidence="6">
    <location>
        <begin position="77"/>
        <end position="97"/>
    </location>
</feature>
<keyword evidence="9" id="KW-1185">Reference proteome</keyword>
<dbReference type="Gene3D" id="1.20.1250.20">
    <property type="entry name" value="MFS general substrate transporter like domains"/>
    <property type="match status" value="1"/>
</dbReference>
<feature type="transmembrane region" description="Helical" evidence="6">
    <location>
        <begin position="398"/>
        <end position="420"/>
    </location>
</feature>
<dbReference type="PROSITE" id="PS50850">
    <property type="entry name" value="MFS"/>
    <property type="match status" value="1"/>
</dbReference>
<evidence type="ECO:0000256" key="1">
    <source>
        <dbReference type="ARBA" id="ARBA00004651"/>
    </source>
</evidence>
<feature type="transmembrane region" description="Helical" evidence="6">
    <location>
        <begin position="49"/>
        <end position="71"/>
    </location>
</feature>
<dbReference type="PANTHER" id="PTHR23530:SF1">
    <property type="entry name" value="PERMEASE, MAJOR FACILITATOR SUPERFAMILY-RELATED"/>
    <property type="match status" value="1"/>
</dbReference>
<feature type="transmembrane region" description="Helical" evidence="6">
    <location>
        <begin position="248"/>
        <end position="267"/>
    </location>
</feature>
<reference evidence="8" key="1">
    <citation type="submission" date="2022-06" db="EMBL/GenBank/DDBJ databases">
        <authorList>
            <person name="Ping M."/>
        </authorList>
    </citation>
    <scope>NUCLEOTIDE SEQUENCE</scope>
    <source>
        <strain evidence="8">JCM11759T</strain>
    </source>
</reference>
<feature type="compositionally biased region" description="Pro residues" evidence="5">
    <location>
        <begin position="16"/>
        <end position="33"/>
    </location>
</feature>
<evidence type="ECO:0000256" key="4">
    <source>
        <dbReference type="ARBA" id="ARBA00023136"/>
    </source>
</evidence>
<evidence type="ECO:0000313" key="8">
    <source>
        <dbReference type="EMBL" id="USY19603.1"/>
    </source>
</evidence>
<evidence type="ECO:0000256" key="6">
    <source>
        <dbReference type="SAM" id="Phobius"/>
    </source>
</evidence>